<gene>
    <name evidence="3" type="ordered locus">ATP_00126</name>
</gene>
<organism evidence="4">
    <name type="scientific">Phytoplasma mali (strain AT)</name>
    <dbReference type="NCBI Taxonomy" id="482235"/>
    <lineage>
        <taxon>Bacteria</taxon>
        <taxon>Bacillati</taxon>
        <taxon>Mycoplasmatota</taxon>
        <taxon>Mollicutes</taxon>
        <taxon>Acholeplasmatales</taxon>
        <taxon>Acholeplasmataceae</taxon>
        <taxon>Candidatus Phytoplasma</taxon>
        <taxon>16SrX (Apple proliferation group)</taxon>
    </lineage>
</organism>
<keyword evidence="2" id="KW-0479">Metal-binding</keyword>
<dbReference type="Pfam" id="PF13277">
    <property type="entry name" value="YmdB"/>
    <property type="match status" value="1"/>
</dbReference>
<evidence type="ECO:0000256" key="2">
    <source>
        <dbReference type="PIRSR" id="PIRSR004789-51"/>
    </source>
</evidence>
<dbReference type="Gene3D" id="3.60.21.10">
    <property type="match status" value="1"/>
</dbReference>
<dbReference type="PIRSF" id="PIRSF004789">
    <property type="entry name" value="DR1281"/>
    <property type="match status" value="1"/>
</dbReference>
<evidence type="ECO:0000256" key="1">
    <source>
        <dbReference type="PIRSR" id="PIRSR004789-50"/>
    </source>
</evidence>
<feature type="binding site" evidence="2">
    <location>
        <position position="39"/>
    </location>
    <ligand>
        <name>Fe cation</name>
        <dbReference type="ChEBI" id="CHEBI:24875"/>
        <label>1</label>
    </ligand>
</feature>
<accession>B3R0E9</accession>
<dbReference type="SUPFAM" id="SSF56300">
    <property type="entry name" value="Metallo-dependent phosphatases"/>
    <property type="match status" value="1"/>
</dbReference>
<dbReference type="GO" id="GO:0046872">
    <property type="term" value="F:metal ion binding"/>
    <property type="evidence" value="ECO:0007669"/>
    <property type="project" value="UniProtKB-KW"/>
</dbReference>
<dbReference type="STRING" id="37692.ATP_00126"/>
<dbReference type="NCBIfam" id="TIGR00282">
    <property type="entry name" value="TIGR00282 family metallophosphoesterase"/>
    <property type="match status" value="1"/>
</dbReference>
<dbReference type="eggNOG" id="COG1692">
    <property type="taxonomic scope" value="Bacteria"/>
</dbReference>
<feature type="binding site" evidence="2">
    <location>
        <position position="40"/>
    </location>
    <ligand>
        <name>Fe cation</name>
        <dbReference type="ChEBI" id="CHEBI:24875"/>
        <label>1</label>
    </ligand>
</feature>
<dbReference type="PANTHER" id="PTHR36303">
    <property type="entry name" value="2',3'-CYCLIC-NUCLEOTIDE 2'-PHOSPHODIESTERASE"/>
    <property type="match status" value="1"/>
</dbReference>
<dbReference type="KEGG" id="pml:ATP_00126"/>
<dbReference type="EMBL" id="CU469464">
    <property type="protein sequence ID" value="CAP18313.1"/>
    <property type="molecule type" value="Genomic_DNA"/>
</dbReference>
<sequence length="254" mass="28659">MKIMFIGDIYGQQGIDYLKEKMSFLKNNYKPNLIVANAENAHKGRGLSYKNYKNLTNSGVNAITMGNHTWDNPELTNFIDNTNIVKPINDLVNIGIGYKIINCKEQKVLIINALGRVFIDDKLSCPFKKIENILDKCKLQYNFSFLDFHAEATSEKISLAHHFDGKIDAIVGTHTHVQTNDDRILPKKTLYITDVGMTGCSEGVIGKQKEPMIRSFLDRSLKISKPNAIGKRQLNGVLLTLDSSKKIEKINLQE</sequence>
<evidence type="ECO:0000313" key="3">
    <source>
        <dbReference type="EMBL" id="CAP18313.1"/>
    </source>
</evidence>
<feature type="active site" description="Proton donor" evidence="1">
    <location>
        <position position="68"/>
    </location>
</feature>
<proteinExistence type="predicted"/>
<evidence type="ECO:0000313" key="4">
    <source>
        <dbReference type="Proteomes" id="UP000002020"/>
    </source>
</evidence>
<feature type="binding site" evidence="2">
    <location>
        <position position="8"/>
    </location>
    <ligand>
        <name>Fe cation</name>
        <dbReference type="ChEBI" id="CHEBI:24875"/>
        <label>1</label>
    </ligand>
</feature>
<reference evidence="3 4" key="1">
    <citation type="journal article" date="2008" name="BMC Genomics">
        <title>The linear chromosome of the plant-pathogenic mycoplasma 'Candidatus Phytoplasma mali'.</title>
        <authorList>
            <person name="Kube M."/>
            <person name="Schneider B."/>
            <person name="Kuhl H."/>
            <person name="Dandekar T."/>
            <person name="Heitmann K."/>
            <person name="Migdoll A.M."/>
            <person name="Reinhardt R."/>
            <person name="Seemueller E."/>
        </authorList>
    </citation>
    <scope>NUCLEOTIDE SEQUENCE [LARGE SCALE GENOMIC DNA]</scope>
    <source>
        <strain evidence="3 4">AT</strain>
    </source>
</reference>
<name>B3R0E9_PHYMT</name>
<dbReference type="HOGENOM" id="CLU_068238_0_0_14"/>
<feature type="binding site" evidence="2">
    <location>
        <position position="149"/>
    </location>
    <ligand>
        <name>Fe cation</name>
        <dbReference type="ChEBI" id="CHEBI:24875"/>
        <label>2</label>
    </ligand>
</feature>
<feature type="binding site" evidence="2">
    <location>
        <position position="174"/>
    </location>
    <ligand>
        <name>Fe cation</name>
        <dbReference type="ChEBI" id="CHEBI:24875"/>
        <label>2</label>
    </ligand>
</feature>
<feature type="binding site" evidence="2">
    <location>
        <position position="39"/>
    </location>
    <ligand>
        <name>Fe cation</name>
        <dbReference type="ChEBI" id="CHEBI:24875"/>
        <label>2</label>
    </ligand>
</feature>
<feature type="binding site" evidence="2">
    <location>
        <position position="176"/>
    </location>
    <ligand>
        <name>Fe cation</name>
        <dbReference type="ChEBI" id="CHEBI:24875"/>
        <label>1</label>
    </ligand>
</feature>
<keyword evidence="4" id="KW-1185">Reference proteome</keyword>
<feature type="binding site" evidence="2">
    <location>
        <position position="67"/>
    </location>
    <ligand>
        <name>Fe cation</name>
        <dbReference type="ChEBI" id="CHEBI:24875"/>
        <label>2</label>
    </ligand>
</feature>
<dbReference type="Proteomes" id="UP000002020">
    <property type="component" value="Chromosome"/>
</dbReference>
<protein>
    <submittedName>
        <fullName evidence="3">Putative metallophosphoesterase</fullName>
    </submittedName>
</protein>
<dbReference type="InterPro" id="IPR029052">
    <property type="entry name" value="Metallo-depent_PP-like"/>
</dbReference>
<dbReference type="PANTHER" id="PTHR36303:SF1">
    <property type="entry name" value="2',3'-CYCLIC-NUCLEOTIDE 2'-PHOSPHODIESTERASE"/>
    <property type="match status" value="1"/>
</dbReference>
<dbReference type="InterPro" id="IPR005235">
    <property type="entry name" value="YmdB-like"/>
</dbReference>
<dbReference type="GO" id="GO:0004113">
    <property type="term" value="F:2',3'-cyclic-nucleotide 3'-phosphodiesterase activity"/>
    <property type="evidence" value="ECO:0007669"/>
    <property type="project" value="TreeGrafter"/>
</dbReference>
<dbReference type="AlphaFoldDB" id="B3R0E9"/>